<accession>A0A9W4U931</accession>
<evidence type="ECO:0000313" key="1">
    <source>
        <dbReference type="EMBL" id="CAI6331850.1"/>
    </source>
</evidence>
<dbReference type="AlphaFoldDB" id="A0A9W4U931"/>
<keyword evidence="2" id="KW-1185">Reference proteome</keyword>
<protein>
    <submittedName>
        <fullName evidence="1">Uncharacterized protein</fullName>
    </submittedName>
</protein>
<organism evidence="1 2">
    <name type="scientific">Periconia digitata</name>
    <dbReference type="NCBI Taxonomy" id="1303443"/>
    <lineage>
        <taxon>Eukaryota</taxon>
        <taxon>Fungi</taxon>
        <taxon>Dikarya</taxon>
        <taxon>Ascomycota</taxon>
        <taxon>Pezizomycotina</taxon>
        <taxon>Dothideomycetes</taxon>
        <taxon>Pleosporomycetidae</taxon>
        <taxon>Pleosporales</taxon>
        <taxon>Massarineae</taxon>
        <taxon>Periconiaceae</taxon>
        <taxon>Periconia</taxon>
    </lineage>
</organism>
<gene>
    <name evidence="1" type="ORF">PDIGIT_LOCUS4879</name>
</gene>
<proteinExistence type="predicted"/>
<dbReference type="EMBL" id="CAOQHR010000003">
    <property type="protein sequence ID" value="CAI6331850.1"/>
    <property type="molecule type" value="Genomic_DNA"/>
</dbReference>
<sequence>MCINSSLISTFRSFSHLLRNRPHAYPDCCLPAQDLIHLSRGLYRLFLPLETQDTKRYFHHAKIQTVLIAGWNNAIRKTLPSSFNFSPESRISHENHSFLNRYPTSH</sequence>
<reference evidence="1" key="1">
    <citation type="submission" date="2023-01" db="EMBL/GenBank/DDBJ databases">
        <authorList>
            <person name="Van Ghelder C."/>
            <person name="Rancurel C."/>
        </authorList>
    </citation>
    <scope>NUCLEOTIDE SEQUENCE</scope>
    <source>
        <strain evidence="1">CNCM I-4278</strain>
    </source>
</reference>
<evidence type="ECO:0000313" key="2">
    <source>
        <dbReference type="Proteomes" id="UP001152607"/>
    </source>
</evidence>
<name>A0A9W4U931_9PLEO</name>
<dbReference type="Proteomes" id="UP001152607">
    <property type="component" value="Unassembled WGS sequence"/>
</dbReference>
<comment type="caution">
    <text evidence="1">The sequence shown here is derived from an EMBL/GenBank/DDBJ whole genome shotgun (WGS) entry which is preliminary data.</text>
</comment>